<dbReference type="InterPro" id="IPR023192">
    <property type="entry name" value="TGS-like_dom_sf"/>
</dbReference>
<dbReference type="GO" id="GO:0005524">
    <property type="term" value="F:ATP binding"/>
    <property type="evidence" value="ECO:0007669"/>
    <property type="project" value="UniProtKB-KW"/>
</dbReference>
<dbReference type="Gene3D" id="3.10.20.30">
    <property type="match status" value="1"/>
</dbReference>
<evidence type="ECO:0000313" key="8">
    <source>
        <dbReference type="EMBL" id="VAX76421.1"/>
    </source>
</evidence>
<dbReference type="SUPFAM" id="SSF52540">
    <property type="entry name" value="P-loop containing nucleoside triphosphate hydrolases"/>
    <property type="match status" value="1"/>
</dbReference>
<dbReference type="InterPro" id="IPR012675">
    <property type="entry name" value="Beta-grasp_dom_sf"/>
</dbReference>
<keyword evidence="5" id="KW-0460">Magnesium</keyword>
<evidence type="ECO:0000259" key="6">
    <source>
        <dbReference type="PROSITE" id="PS51710"/>
    </source>
</evidence>
<reference evidence="9" key="1">
    <citation type="submission" date="2018-09" db="EMBL/GenBank/DDBJ databases">
        <authorList>
            <person name="Manzano-Marin A."/>
            <person name="Manzano-Marin A."/>
        </authorList>
    </citation>
    <scope>NUCLEOTIDE SEQUENCE [LARGE SCALE GENOMIC DNA]</scope>
    <source>
        <strain evidence="9">BuCistrobi</strain>
    </source>
</reference>
<dbReference type="PROSITE" id="PS51710">
    <property type="entry name" value="G_OBG"/>
    <property type="match status" value="1"/>
</dbReference>
<proteinExistence type="predicted"/>
<evidence type="ECO:0000259" key="7">
    <source>
        <dbReference type="PROSITE" id="PS51880"/>
    </source>
</evidence>
<evidence type="ECO:0000313" key="9">
    <source>
        <dbReference type="Proteomes" id="UP000271849"/>
    </source>
</evidence>
<gene>
    <name evidence="8" type="primary">ychF</name>
    <name evidence="8" type="ORF">BUCINSTRO3249_0131</name>
</gene>
<dbReference type="InterPro" id="IPR006073">
    <property type="entry name" value="GTP-bd"/>
</dbReference>
<dbReference type="PANTHER" id="PTHR23305">
    <property type="entry name" value="OBG GTPASE FAMILY"/>
    <property type="match status" value="1"/>
</dbReference>
<dbReference type="PRINTS" id="PR00326">
    <property type="entry name" value="GTP1OBG"/>
</dbReference>
<feature type="domain" description="TGS" evidence="7">
    <location>
        <begin position="277"/>
        <end position="360"/>
    </location>
</feature>
<dbReference type="STRING" id="1921549.GCA_900128825_00131"/>
<dbReference type="PROSITE" id="PS51880">
    <property type="entry name" value="TGS"/>
    <property type="match status" value="1"/>
</dbReference>
<dbReference type="InterPro" id="IPR013029">
    <property type="entry name" value="YchF_C"/>
</dbReference>
<dbReference type="FunFam" id="3.10.20.30:FF:000001">
    <property type="entry name" value="Ribosome-binding ATPase YchF"/>
    <property type="match status" value="1"/>
</dbReference>
<dbReference type="InterPro" id="IPR004396">
    <property type="entry name" value="ATPase_YchF/OLA1"/>
</dbReference>
<name>A0A3B1DL29_9GAMM</name>
<dbReference type="InterPro" id="IPR004095">
    <property type="entry name" value="TGS"/>
</dbReference>
<protein>
    <submittedName>
        <fullName evidence="8">Ribosome-binding ATPase YchF</fullName>
    </submittedName>
</protein>
<dbReference type="PIRSF" id="PIRSF006641">
    <property type="entry name" value="CHP00092"/>
    <property type="match status" value="1"/>
</dbReference>
<evidence type="ECO:0000256" key="5">
    <source>
        <dbReference type="ARBA" id="ARBA00022842"/>
    </source>
</evidence>
<dbReference type="AlphaFoldDB" id="A0A3B1DL29"/>
<keyword evidence="2" id="KW-0479">Metal-binding</keyword>
<dbReference type="PANTHER" id="PTHR23305:SF18">
    <property type="entry name" value="OBG-TYPE G DOMAIN-CONTAINING PROTEIN"/>
    <property type="match status" value="1"/>
</dbReference>
<dbReference type="InterPro" id="IPR012676">
    <property type="entry name" value="TGS-like"/>
</dbReference>
<dbReference type="GO" id="GO:0016887">
    <property type="term" value="F:ATP hydrolysis activity"/>
    <property type="evidence" value="ECO:0007669"/>
    <property type="project" value="InterPro"/>
</dbReference>
<organism evidence="8 9">
    <name type="scientific">Buchnera aphidicola</name>
    <name type="common">Cinara strobi</name>
    <dbReference type="NCBI Taxonomy" id="1921549"/>
    <lineage>
        <taxon>Bacteria</taxon>
        <taxon>Pseudomonadati</taxon>
        <taxon>Pseudomonadota</taxon>
        <taxon>Gammaproteobacteria</taxon>
        <taxon>Enterobacterales</taxon>
        <taxon>Erwiniaceae</taxon>
        <taxon>Buchnera</taxon>
    </lineage>
</organism>
<dbReference type="SUPFAM" id="SSF81271">
    <property type="entry name" value="TGS-like"/>
    <property type="match status" value="1"/>
</dbReference>
<dbReference type="Gene3D" id="1.10.150.300">
    <property type="entry name" value="TGS-like domain"/>
    <property type="match status" value="1"/>
</dbReference>
<dbReference type="RefSeq" id="WP_158349018.1">
    <property type="nucleotide sequence ID" value="NZ_LR025085.1"/>
</dbReference>
<evidence type="ECO:0000256" key="4">
    <source>
        <dbReference type="ARBA" id="ARBA00022840"/>
    </source>
</evidence>
<sequence>MVYKFGIIGLPNVGKSALFNKITKLNVPSKNFPFCTINPNIGIISVPDDRLEKIAHCVSSTTIVHSLVKLIDIAGLVKGASTGEGLGNQFLEKIRECHAIIHVTRFFKSNNITHIYEKVDPIRDVEIINSELLLSDFSVCNKIIKKLLVNKAPHQKNKDLTINLIQLCISHLQRGIFLKDIAFTEEELEILKQFRFLTFKPMIYVLNLECNLDCNFDISKFIQSAQLDPSIIFPIFVESLDSNNCNTVNKKTRVNNIDIIKYTDCNEIIKKLCNFLNLKTFFTAGKKEVRAWMFKSGSTVLQGARFLHTDFFRGFIRAQVVSYHDFIRMKSIRSIKECGKMRSEGKKYIIQDGDIIHFLFNI</sequence>
<keyword evidence="3" id="KW-0547">Nucleotide-binding</keyword>
<dbReference type="NCBIfam" id="TIGR00092">
    <property type="entry name" value="redox-regulated ATPase YchF"/>
    <property type="match status" value="1"/>
</dbReference>
<dbReference type="GO" id="GO:0005525">
    <property type="term" value="F:GTP binding"/>
    <property type="evidence" value="ECO:0007669"/>
    <property type="project" value="InterPro"/>
</dbReference>
<dbReference type="OrthoDB" id="9810373at2"/>
<accession>A0A3B1DL29</accession>
<keyword evidence="4" id="KW-0067">ATP-binding</keyword>
<dbReference type="Proteomes" id="UP000271849">
    <property type="component" value="Chromosome"/>
</dbReference>
<dbReference type="Pfam" id="PF01926">
    <property type="entry name" value="MMR_HSR1"/>
    <property type="match status" value="1"/>
</dbReference>
<dbReference type="InterPro" id="IPR027417">
    <property type="entry name" value="P-loop_NTPase"/>
</dbReference>
<dbReference type="Gene3D" id="3.40.50.300">
    <property type="entry name" value="P-loop containing nucleotide triphosphate hydrolases"/>
    <property type="match status" value="1"/>
</dbReference>
<evidence type="ECO:0000256" key="2">
    <source>
        <dbReference type="ARBA" id="ARBA00022723"/>
    </source>
</evidence>
<dbReference type="Pfam" id="PF06071">
    <property type="entry name" value="YchF-GTPase_C"/>
    <property type="match status" value="1"/>
</dbReference>
<dbReference type="InterPro" id="IPR031167">
    <property type="entry name" value="G_OBG"/>
</dbReference>
<dbReference type="EMBL" id="LR025085">
    <property type="protein sequence ID" value="VAX76421.1"/>
    <property type="molecule type" value="Genomic_DNA"/>
</dbReference>
<evidence type="ECO:0000256" key="3">
    <source>
        <dbReference type="ARBA" id="ARBA00022741"/>
    </source>
</evidence>
<dbReference type="GO" id="GO:0005737">
    <property type="term" value="C:cytoplasm"/>
    <property type="evidence" value="ECO:0007669"/>
    <property type="project" value="TreeGrafter"/>
</dbReference>
<feature type="domain" description="OBG-type G" evidence="6">
    <location>
        <begin position="3"/>
        <end position="207"/>
    </location>
</feature>
<dbReference type="GO" id="GO:0046872">
    <property type="term" value="F:metal ion binding"/>
    <property type="evidence" value="ECO:0007669"/>
    <property type="project" value="UniProtKB-KW"/>
</dbReference>
<evidence type="ECO:0000256" key="1">
    <source>
        <dbReference type="ARBA" id="ARBA00001946"/>
    </source>
</evidence>
<comment type="cofactor">
    <cofactor evidence="1">
        <name>Mg(2+)</name>
        <dbReference type="ChEBI" id="CHEBI:18420"/>
    </cofactor>
</comment>